<organism evidence="1">
    <name type="scientific">Staphylococcus aureus</name>
    <dbReference type="NCBI Taxonomy" id="1280"/>
    <lineage>
        <taxon>Bacteria</taxon>
        <taxon>Bacillati</taxon>
        <taxon>Bacillota</taxon>
        <taxon>Bacilli</taxon>
        <taxon>Bacillales</taxon>
        <taxon>Staphylococcaceae</taxon>
        <taxon>Staphylococcus</taxon>
    </lineage>
</organism>
<evidence type="ECO:0000313" key="1">
    <source>
        <dbReference type="EMBL" id="QDS42722.1"/>
    </source>
</evidence>
<name>A0A517JLB5_STAAU</name>
<dbReference type="AlphaFoldDB" id="A0A517JLB5"/>
<accession>A0A517JLB5</accession>
<protein>
    <submittedName>
        <fullName evidence="1">Phage head-tail connector protein</fullName>
    </submittedName>
</protein>
<keyword evidence="1" id="KW-0614">Plasmid</keyword>
<sequence length="109" mass="12419">MATKENIKVLLGLKDSKQDGLLDIIIKNTESRLLSKLPFNIREVPDNLSFIVEEVAVKRYNRIGSEGMTTESIEGRTNTFQANDFDEYQTIIDELYPKENGAKGSIKFY</sequence>
<gene>
    <name evidence="1" type="ORF">FP479_14200</name>
</gene>
<proteinExistence type="predicted"/>
<dbReference type="RefSeq" id="WP_145377493.1">
    <property type="nucleotide sequence ID" value="NZ_CP042014.1"/>
</dbReference>
<dbReference type="Pfam" id="PF05135">
    <property type="entry name" value="Phage_connect_1"/>
    <property type="match status" value="1"/>
</dbReference>
<dbReference type="EMBL" id="CP042014">
    <property type="protein sequence ID" value="QDS42722.1"/>
    <property type="molecule type" value="Genomic_DNA"/>
</dbReference>
<reference evidence="1" key="1">
    <citation type="submission" date="2019-07" db="EMBL/GenBank/DDBJ databases">
        <title>Comparative genomics of plasmid bearing Staphylococcus aureus strains isolated from various retail meats.</title>
        <authorList>
            <person name="Neyaz L."/>
            <person name="Karki A.B."/>
            <person name="Fakhr M.K."/>
        </authorList>
    </citation>
    <scope>NUCLEOTIDE SEQUENCE</scope>
    <source>
        <strain evidence="1">B3-4A</strain>
        <plasmid evidence="1">pSALNBL118</plasmid>
    </source>
</reference>
<dbReference type="InterPro" id="IPR021146">
    <property type="entry name" value="Phage_gp6-like_head-tail"/>
</dbReference>
<geneLocation type="plasmid" evidence="1">
    <name>pSALNBL118</name>
</geneLocation>